<dbReference type="FunFam" id="3.40.309.10:FF:000005">
    <property type="entry name" value="1-pyrroline-5-carboxylate dehydrogenase 1"/>
    <property type="match status" value="1"/>
</dbReference>
<dbReference type="Pfam" id="PF00171">
    <property type="entry name" value="Aldedh"/>
    <property type="match status" value="1"/>
</dbReference>
<keyword evidence="5 9" id="KW-0642">Proline metabolism</keyword>
<reference evidence="12" key="1">
    <citation type="journal article" date="2020" name="Front. Microbiol.">
        <title>Phenotypic and Genetic Characterization of the Cheese Ripening Yeast Geotrichum candidum.</title>
        <authorList>
            <person name="Perkins V."/>
            <person name="Vignola S."/>
            <person name="Lessard M.H."/>
            <person name="Plante P.L."/>
            <person name="Corbeil J."/>
            <person name="Dugat-Bony E."/>
            <person name="Frenette M."/>
            <person name="Labrie S."/>
        </authorList>
    </citation>
    <scope>NUCLEOTIDE SEQUENCE</scope>
    <source>
        <strain evidence="12">LMA-70</strain>
    </source>
</reference>
<evidence type="ECO:0000256" key="7">
    <source>
        <dbReference type="PROSITE-ProRule" id="PRU10007"/>
    </source>
</evidence>
<dbReference type="EMBL" id="QQZK01000041">
    <property type="protein sequence ID" value="KAF5100995.1"/>
    <property type="molecule type" value="Genomic_DNA"/>
</dbReference>
<evidence type="ECO:0000256" key="4">
    <source>
        <dbReference type="ARBA" id="ARBA00023027"/>
    </source>
</evidence>
<dbReference type="PROSITE" id="PS00070">
    <property type="entry name" value="ALDEHYDE_DEHYDR_CYS"/>
    <property type="match status" value="1"/>
</dbReference>
<dbReference type="InterPro" id="IPR016162">
    <property type="entry name" value="Ald_DH_N"/>
</dbReference>
<feature type="domain" description="Aldehyde dehydrogenase" evidence="11">
    <location>
        <begin position="80"/>
        <end position="554"/>
    </location>
</feature>
<protein>
    <recommendedName>
        <fullName evidence="9 10">Multifunctional fusion protein</fullName>
    </recommendedName>
    <domain>
        <recommendedName>
            <fullName evidence="10">Delta-1-pyrroline-5-carboxylate dehydrogenase</fullName>
            <shortName evidence="10">P5C dehydrogenase</shortName>
        </recommendedName>
        <alternativeName>
            <fullName evidence="9">L-glutamate gamma-semialdehyde dehydrogenase</fullName>
        </alternativeName>
    </domain>
    <domain>
        <recommendedName>
            <fullName evidence="9">L-glutamate gamma-semialdehyde dehydrogenase</fullName>
            <ecNumber evidence="9">1.2.1.88</ecNumber>
        </recommendedName>
    </domain>
</protein>
<keyword evidence="4 9" id="KW-0520">NAD</keyword>
<comment type="caution">
    <text evidence="12">The sequence shown here is derived from an EMBL/GenBank/DDBJ whole genome shotgun (WGS) entry which is preliminary data.</text>
</comment>
<dbReference type="Gene3D" id="3.40.309.10">
    <property type="entry name" value="Aldehyde Dehydrogenase, Chain A, domain 2"/>
    <property type="match status" value="1"/>
</dbReference>
<dbReference type="InterPro" id="IPR029510">
    <property type="entry name" value="Ald_DH_CS_GLU"/>
</dbReference>
<dbReference type="GO" id="GO:0005759">
    <property type="term" value="C:mitochondrial matrix"/>
    <property type="evidence" value="ECO:0007669"/>
    <property type="project" value="TreeGrafter"/>
</dbReference>
<evidence type="ECO:0000256" key="9">
    <source>
        <dbReference type="RuleBase" id="RU366016"/>
    </source>
</evidence>
<dbReference type="FunFam" id="3.40.605.10:FF:000006">
    <property type="entry name" value="1-pyrroline-5-carboxylate dehydrogenase"/>
    <property type="match status" value="1"/>
</dbReference>
<organism evidence="12 13">
    <name type="scientific">Geotrichum candidum</name>
    <name type="common">Oospora lactis</name>
    <name type="synonym">Dipodascus geotrichum</name>
    <dbReference type="NCBI Taxonomy" id="1173061"/>
    <lineage>
        <taxon>Eukaryota</taxon>
        <taxon>Fungi</taxon>
        <taxon>Dikarya</taxon>
        <taxon>Ascomycota</taxon>
        <taxon>Saccharomycotina</taxon>
        <taxon>Dipodascomycetes</taxon>
        <taxon>Dipodascales</taxon>
        <taxon>Dipodascaceae</taxon>
        <taxon>Geotrichum</taxon>
    </lineage>
</organism>
<proteinExistence type="inferred from homology"/>
<accession>A0A9P5G5Z9</accession>
<dbReference type="NCBIfam" id="TIGR01236">
    <property type="entry name" value="D1pyr5carbox1"/>
    <property type="match status" value="1"/>
</dbReference>
<evidence type="ECO:0000256" key="3">
    <source>
        <dbReference type="ARBA" id="ARBA00023002"/>
    </source>
</evidence>
<dbReference type="InterPro" id="IPR005931">
    <property type="entry name" value="P5CDH/ALDH4A1"/>
</dbReference>
<dbReference type="EC" id="1.2.1.88" evidence="9"/>
<comment type="similarity">
    <text evidence="2 8">Belongs to the aldehyde dehydrogenase family.</text>
</comment>
<dbReference type="PROSITE" id="PS00687">
    <property type="entry name" value="ALDEHYDE_DEHYDR_GLU"/>
    <property type="match status" value="1"/>
</dbReference>
<evidence type="ECO:0000256" key="8">
    <source>
        <dbReference type="RuleBase" id="RU003345"/>
    </source>
</evidence>
<comment type="pathway">
    <text evidence="1 9">Amino-acid degradation; L-proline degradation into L-glutamate; L-glutamate from L-proline: step 2/2.</text>
</comment>
<sequence>MLRARASCARSARVARSYYSASSASPQIAGYKLPEVDNEPVRNFEPGSKDRAGVLDALKRWNKVEQVPLVINGEERFIESNTFKQINPANLEVLANVSSASEKDVNDAIKASLEAKRDWENAPWADRAAVFLRAAELITGKYRYDMLATTMLGQGKNVYQAEIDATCELADFLRFNTKYADEMYGQQPAKNAPGVWNRAEYRPLEGFTYAVTPFNFTAISGNLVGAPALVGNTVVWKPSATAILSNYLLFKIFQEAGVPEGVINFVPGDAQLVTKEVLASPDFAALHFTGSTSVFQSLYQQIASNLPKYRSYPRIVGETGGKNFHIIHNSADIAHAAKSSVRGAFEFQGQKCSATSRVYVPESVWPQFKQIVTAETEALGKSHQGNTASAEGFHLFSGPVIHEASFDKLAKVQADAAADSKLELIAGGTSDKSKGFYITPTVYKTTDLDHPFLTQEFFGPVLTIVTFPDAKYEEVLEKIDTTSDYGLTGSVFARDQSVIRTSANKLRNAAGNFYINDKSTGAVVGQQWFGGARKSGTNDKAGSGNLLSRFVSVRNIKENFVAIDNIFYPSNAQ</sequence>
<dbReference type="InterPro" id="IPR016163">
    <property type="entry name" value="Ald_DH_C"/>
</dbReference>
<name>A0A9P5G5Z9_GEOCN</name>
<dbReference type="InterPro" id="IPR016160">
    <property type="entry name" value="Ald_DH_CS_CYS"/>
</dbReference>
<dbReference type="Proteomes" id="UP000750522">
    <property type="component" value="Unassembled WGS sequence"/>
</dbReference>
<dbReference type="GO" id="GO:0010133">
    <property type="term" value="P:L-proline catabolic process to L-glutamate"/>
    <property type="evidence" value="ECO:0007669"/>
    <property type="project" value="UniProtKB-UniRule"/>
</dbReference>
<evidence type="ECO:0000313" key="13">
    <source>
        <dbReference type="Proteomes" id="UP000750522"/>
    </source>
</evidence>
<gene>
    <name evidence="12" type="ORF">DV451_002335</name>
</gene>
<feature type="active site" evidence="7">
    <location>
        <position position="318"/>
    </location>
</feature>
<dbReference type="SUPFAM" id="SSF53720">
    <property type="entry name" value="ALDH-like"/>
    <property type="match status" value="1"/>
</dbReference>
<evidence type="ECO:0000313" key="12">
    <source>
        <dbReference type="EMBL" id="KAF5100995.1"/>
    </source>
</evidence>
<evidence type="ECO:0000256" key="5">
    <source>
        <dbReference type="ARBA" id="ARBA00023062"/>
    </source>
</evidence>
<dbReference type="PANTHER" id="PTHR42862">
    <property type="entry name" value="DELTA-1-PYRROLINE-5-CARBOXYLATE DEHYDROGENASE 1, ISOFORM A-RELATED"/>
    <property type="match status" value="1"/>
</dbReference>
<dbReference type="InterPro" id="IPR050485">
    <property type="entry name" value="Proline_metab_enzyme"/>
</dbReference>
<evidence type="ECO:0000259" key="11">
    <source>
        <dbReference type="Pfam" id="PF00171"/>
    </source>
</evidence>
<dbReference type="AlphaFoldDB" id="A0A9P5G5Z9"/>
<dbReference type="Gene3D" id="3.40.605.10">
    <property type="entry name" value="Aldehyde Dehydrogenase, Chain A, domain 1"/>
    <property type="match status" value="1"/>
</dbReference>
<dbReference type="PANTHER" id="PTHR42862:SF1">
    <property type="entry name" value="DELTA-1-PYRROLINE-5-CARBOXYLATE DEHYDROGENASE 2, ISOFORM A-RELATED"/>
    <property type="match status" value="1"/>
</dbReference>
<dbReference type="GO" id="GO:0003842">
    <property type="term" value="F:L-glutamate gamma-semialdehyde dehydrogenase activity"/>
    <property type="evidence" value="ECO:0007669"/>
    <property type="project" value="UniProtKB-UniRule"/>
</dbReference>
<evidence type="ECO:0000256" key="6">
    <source>
        <dbReference type="ARBA" id="ARBA00048142"/>
    </source>
</evidence>
<reference evidence="12" key="2">
    <citation type="submission" date="2020-01" db="EMBL/GenBank/DDBJ databases">
        <authorList>
            <person name="Perkins V."/>
            <person name="Lessard M.-H."/>
            <person name="Dugat-Bony E."/>
            <person name="Frenette M."/>
            <person name="Labrie S."/>
        </authorList>
    </citation>
    <scope>NUCLEOTIDE SEQUENCE</scope>
    <source>
        <strain evidence="12">LMA-70</strain>
    </source>
</reference>
<keyword evidence="3 8" id="KW-0560">Oxidoreductase</keyword>
<comment type="catalytic activity">
    <reaction evidence="6 9">
        <text>L-glutamate 5-semialdehyde + NAD(+) + H2O = L-glutamate + NADH + 2 H(+)</text>
        <dbReference type="Rhea" id="RHEA:30235"/>
        <dbReference type="ChEBI" id="CHEBI:15377"/>
        <dbReference type="ChEBI" id="CHEBI:15378"/>
        <dbReference type="ChEBI" id="CHEBI:29985"/>
        <dbReference type="ChEBI" id="CHEBI:57540"/>
        <dbReference type="ChEBI" id="CHEBI:57945"/>
        <dbReference type="ChEBI" id="CHEBI:58066"/>
        <dbReference type="EC" id="1.2.1.88"/>
    </reaction>
</comment>
<evidence type="ECO:0000256" key="10">
    <source>
        <dbReference type="RuleBase" id="RU366030"/>
    </source>
</evidence>
<dbReference type="InterPro" id="IPR015590">
    <property type="entry name" value="Aldehyde_DH_dom"/>
</dbReference>
<dbReference type="InterPro" id="IPR016161">
    <property type="entry name" value="Ald_DH/histidinol_DH"/>
</dbReference>
<evidence type="ECO:0000256" key="2">
    <source>
        <dbReference type="ARBA" id="ARBA00009986"/>
    </source>
</evidence>
<evidence type="ECO:0000256" key="1">
    <source>
        <dbReference type="ARBA" id="ARBA00004786"/>
    </source>
</evidence>